<organism evidence="2 3">
    <name type="scientific">Rickenella mellea</name>
    <dbReference type="NCBI Taxonomy" id="50990"/>
    <lineage>
        <taxon>Eukaryota</taxon>
        <taxon>Fungi</taxon>
        <taxon>Dikarya</taxon>
        <taxon>Basidiomycota</taxon>
        <taxon>Agaricomycotina</taxon>
        <taxon>Agaricomycetes</taxon>
        <taxon>Hymenochaetales</taxon>
        <taxon>Rickenellaceae</taxon>
        <taxon>Rickenella</taxon>
    </lineage>
</organism>
<dbReference type="Proteomes" id="UP000294933">
    <property type="component" value="Unassembled WGS sequence"/>
</dbReference>
<evidence type="ECO:0000313" key="3">
    <source>
        <dbReference type="Proteomes" id="UP000294933"/>
    </source>
</evidence>
<reference evidence="2 3" key="1">
    <citation type="submission" date="2018-06" db="EMBL/GenBank/DDBJ databases">
        <title>A transcriptomic atlas of mushroom development highlights an independent origin of complex multicellularity.</title>
        <authorList>
            <consortium name="DOE Joint Genome Institute"/>
            <person name="Krizsan K."/>
            <person name="Almasi E."/>
            <person name="Merenyi Z."/>
            <person name="Sahu N."/>
            <person name="Viragh M."/>
            <person name="Koszo T."/>
            <person name="Mondo S."/>
            <person name="Kiss B."/>
            <person name="Balint B."/>
            <person name="Kues U."/>
            <person name="Barry K."/>
            <person name="Hegedus J.C."/>
            <person name="Henrissat B."/>
            <person name="Johnson J."/>
            <person name="Lipzen A."/>
            <person name="Ohm R."/>
            <person name="Nagy I."/>
            <person name="Pangilinan J."/>
            <person name="Yan J."/>
            <person name="Xiong Y."/>
            <person name="Grigoriev I.V."/>
            <person name="Hibbett D.S."/>
            <person name="Nagy L.G."/>
        </authorList>
    </citation>
    <scope>NUCLEOTIDE SEQUENCE [LARGE SCALE GENOMIC DNA]</scope>
    <source>
        <strain evidence="2 3">SZMC22713</strain>
    </source>
</reference>
<feature type="compositionally biased region" description="Pro residues" evidence="1">
    <location>
        <begin position="257"/>
        <end position="267"/>
    </location>
</feature>
<feature type="non-terminal residue" evidence="2">
    <location>
        <position position="1"/>
    </location>
</feature>
<dbReference type="OrthoDB" id="2270193at2759"/>
<feature type="compositionally biased region" description="Low complexity" evidence="1">
    <location>
        <begin position="268"/>
        <end position="295"/>
    </location>
</feature>
<dbReference type="STRING" id="50990.A0A4Y7QNI2"/>
<proteinExistence type="predicted"/>
<accession>A0A4Y7QNI2</accession>
<keyword evidence="3" id="KW-1185">Reference proteome</keyword>
<name>A0A4Y7QNI2_9AGAM</name>
<dbReference type="VEuPathDB" id="FungiDB:BD410DRAFT_780960"/>
<gene>
    <name evidence="2" type="ORF">BD410DRAFT_780960</name>
</gene>
<evidence type="ECO:0000256" key="1">
    <source>
        <dbReference type="SAM" id="MobiDB-lite"/>
    </source>
</evidence>
<protein>
    <submittedName>
        <fullName evidence="2">Uncharacterized protein</fullName>
    </submittedName>
</protein>
<dbReference type="AlphaFoldDB" id="A0A4Y7QNI2"/>
<evidence type="ECO:0000313" key="2">
    <source>
        <dbReference type="EMBL" id="TDL28450.1"/>
    </source>
</evidence>
<sequence length="369" mass="40408">PSSFPPHILNILCQYIAPLNHPIPPHLLSKQLRQRHNFLNLSPDDPLSYLSWPSASDDPAQLLNLLNSLSAPHDFDILPENPVKYASDGEHFYAHVHPTSLLHNDVDGLRLVFQWDDEQHTWVYHDAKLMPFPPHAVHSLDDIPLEPPSANAEIVDNQDEDDGYWNSYGDIDASTQQSAMPFAVDLSDGKSEDAYWAQYAMVQGSGDSTLPSPLPNTVRKLPPERIIVKDNNNSSLSPHDLALRLTNLSPQHSRSPSPSPSPAPAPLLAPRTFSSVTPSSLPTSASAESSTVSFSARAETTRLPATDIGVGENALCSADTNMSRNFDDGVAQAIQGIYSMWTTQNTSYARSPQDKAAFLDIVKSAIHDV</sequence>
<feature type="region of interest" description="Disordered" evidence="1">
    <location>
        <begin position="249"/>
        <end position="295"/>
    </location>
</feature>
<dbReference type="EMBL" id="ML170157">
    <property type="protein sequence ID" value="TDL28450.1"/>
    <property type="molecule type" value="Genomic_DNA"/>
</dbReference>